<dbReference type="EMBL" id="BJND01000072">
    <property type="protein sequence ID" value="GEC09451.1"/>
    <property type="molecule type" value="Genomic_DNA"/>
</dbReference>
<dbReference type="InterPro" id="IPR046300">
    <property type="entry name" value="DUF6415"/>
</dbReference>
<accession>A0A4Y3VUM3</accession>
<comment type="caution">
    <text evidence="2">The sequence shown here is derived from an EMBL/GenBank/DDBJ whole genome shotgun (WGS) entry which is preliminary data.</text>
</comment>
<evidence type="ECO:0000313" key="3">
    <source>
        <dbReference type="Proteomes" id="UP000317881"/>
    </source>
</evidence>
<protein>
    <submittedName>
        <fullName evidence="2">Uncharacterized protein</fullName>
    </submittedName>
</protein>
<dbReference type="Pfam" id="PF19979">
    <property type="entry name" value="DUF6415"/>
    <property type="match status" value="1"/>
</dbReference>
<feature type="compositionally biased region" description="Low complexity" evidence="1">
    <location>
        <begin position="166"/>
        <end position="178"/>
    </location>
</feature>
<dbReference type="AlphaFoldDB" id="A0A4Y3VUM3"/>
<evidence type="ECO:0000256" key="1">
    <source>
        <dbReference type="SAM" id="MobiDB-lite"/>
    </source>
</evidence>
<evidence type="ECO:0000313" key="2">
    <source>
        <dbReference type="EMBL" id="GEC09451.1"/>
    </source>
</evidence>
<reference evidence="2 3" key="1">
    <citation type="submission" date="2019-06" db="EMBL/GenBank/DDBJ databases">
        <title>Whole genome shotgun sequence of Streptomyces spinoverrucosus NBRC 14228.</title>
        <authorList>
            <person name="Hosoyama A."/>
            <person name="Uohara A."/>
            <person name="Ohji S."/>
            <person name="Ichikawa N."/>
        </authorList>
    </citation>
    <scope>NUCLEOTIDE SEQUENCE [LARGE SCALE GENOMIC DNA]</scope>
    <source>
        <strain evidence="2 3">NBRC 14228</strain>
    </source>
</reference>
<gene>
    <name evidence="2" type="ORF">SSP24_71060</name>
</gene>
<organism evidence="2 3">
    <name type="scientific">Streptomyces spinoverrucosus</name>
    <dbReference type="NCBI Taxonomy" id="284043"/>
    <lineage>
        <taxon>Bacteria</taxon>
        <taxon>Bacillati</taxon>
        <taxon>Actinomycetota</taxon>
        <taxon>Actinomycetes</taxon>
        <taxon>Kitasatosporales</taxon>
        <taxon>Streptomycetaceae</taxon>
        <taxon>Streptomyces</taxon>
    </lineage>
</organism>
<feature type="region of interest" description="Disordered" evidence="1">
    <location>
        <begin position="164"/>
        <end position="186"/>
    </location>
</feature>
<sequence>MTLNTPLPFDIETMRTTAHRLLADTAEPPTPDELQTLTLQLRGHLMLAIPDVETATQAVPEDTEARAAALACISEARRHMGVEPTRSLPTAIAHAQRLARSLDALCRQYEALNCGQVTGDHWSPAQLAFRRWAIHTTKCRICRTDDSHCDRSRRLGNHWNQLRRNPPTTAGTPAPAAAVRRCGRDG</sequence>
<dbReference type="Proteomes" id="UP000317881">
    <property type="component" value="Unassembled WGS sequence"/>
</dbReference>
<keyword evidence="3" id="KW-1185">Reference proteome</keyword>
<proteinExistence type="predicted"/>
<dbReference type="RefSeq" id="WP_174864779.1">
    <property type="nucleotide sequence ID" value="NZ_BJND01000072.1"/>
</dbReference>
<name>A0A4Y3VUM3_9ACTN</name>